<feature type="compositionally biased region" description="Polar residues" evidence="1">
    <location>
        <begin position="191"/>
        <end position="204"/>
    </location>
</feature>
<reference evidence="2" key="1">
    <citation type="submission" date="2023-10" db="EMBL/GenBank/DDBJ databases">
        <title>Genome assembly of Pristionchus species.</title>
        <authorList>
            <person name="Yoshida K."/>
            <person name="Sommer R.J."/>
        </authorList>
    </citation>
    <scope>NUCLEOTIDE SEQUENCE</scope>
    <source>
        <strain evidence="2">RS5133</strain>
    </source>
</reference>
<evidence type="ECO:0000313" key="2">
    <source>
        <dbReference type="EMBL" id="GMT22436.1"/>
    </source>
</evidence>
<feature type="compositionally biased region" description="Basic residues" evidence="1">
    <location>
        <begin position="149"/>
        <end position="159"/>
    </location>
</feature>
<sequence length="204" mass="23230">LRILPLHFSLHSHPFPSLRMVGSTSFSPSATSPAPIRYPPGDSNQRSIGVSPDEDEPSVTPPAEFVRENDKGQLVNDYGEPWPRPRPKKKKTQAKPAEKKDKKKKKSESTESSRKSSRKSKRRSKKDKKKEEKSSDTDTVTQRCGSKCFQKRRRSRKAKLKEAEYITLSVDSEQENSDRSVRAKCERKQMDVQTSPQASRKSTE</sequence>
<dbReference type="AlphaFoldDB" id="A0AAV5VSL0"/>
<feature type="compositionally biased region" description="Basic residues" evidence="1">
    <location>
        <begin position="115"/>
        <end position="128"/>
    </location>
</feature>
<feature type="compositionally biased region" description="Basic and acidic residues" evidence="1">
    <location>
        <begin position="176"/>
        <end position="190"/>
    </location>
</feature>
<feature type="non-terminal residue" evidence="2">
    <location>
        <position position="204"/>
    </location>
</feature>
<name>A0AAV5VSL0_9BILA</name>
<organism evidence="2 3">
    <name type="scientific">Pristionchus fissidentatus</name>
    <dbReference type="NCBI Taxonomy" id="1538716"/>
    <lineage>
        <taxon>Eukaryota</taxon>
        <taxon>Metazoa</taxon>
        <taxon>Ecdysozoa</taxon>
        <taxon>Nematoda</taxon>
        <taxon>Chromadorea</taxon>
        <taxon>Rhabditida</taxon>
        <taxon>Rhabditina</taxon>
        <taxon>Diplogasteromorpha</taxon>
        <taxon>Diplogasteroidea</taxon>
        <taxon>Neodiplogasteridae</taxon>
        <taxon>Pristionchus</taxon>
    </lineage>
</organism>
<keyword evidence="3" id="KW-1185">Reference proteome</keyword>
<dbReference type="EMBL" id="BTSY01000004">
    <property type="protein sequence ID" value="GMT22436.1"/>
    <property type="molecule type" value="Genomic_DNA"/>
</dbReference>
<feature type="compositionally biased region" description="Low complexity" evidence="1">
    <location>
        <begin position="23"/>
        <end position="35"/>
    </location>
</feature>
<comment type="caution">
    <text evidence="2">The sequence shown here is derived from an EMBL/GenBank/DDBJ whole genome shotgun (WGS) entry which is preliminary data.</text>
</comment>
<feature type="region of interest" description="Disordered" evidence="1">
    <location>
        <begin position="13"/>
        <end position="204"/>
    </location>
</feature>
<dbReference type="Proteomes" id="UP001432322">
    <property type="component" value="Unassembled WGS sequence"/>
</dbReference>
<feature type="non-terminal residue" evidence="2">
    <location>
        <position position="1"/>
    </location>
</feature>
<gene>
    <name evidence="2" type="ORF">PFISCL1PPCAC_13733</name>
</gene>
<proteinExistence type="predicted"/>
<accession>A0AAV5VSL0</accession>
<protein>
    <submittedName>
        <fullName evidence="2">Uncharacterized protein</fullName>
    </submittedName>
</protein>
<evidence type="ECO:0000313" key="3">
    <source>
        <dbReference type="Proteomes" id="UP001432322"/>
    </source>
</evidence>
<evidence type="ECO:0000256" key="1">
    <source>
        <dbReference type="SAM" id="MobiDB-lite"/>
    </source>
</evidence>